<evidence type="ECO:0000256" key="1">
    <source>
        <dbReference type="SAM" id="Phobius"/>
    </source>
</evidence>
<keyword evidence="3" id="KW-1185">Reference proteome</keyword>
<name>A0A5E4QPZ6_9NEOP</name>
<feature type="transmembrane region" description="Helical" evidence="1">
    <location>
        <begin position="60"/>
        <end position="79"/>
    </location>
</feature>
<reference evidence="2 3" key="1">
    <citation type="submission" date="2017-07" db="EMBL/GenBank/DDBJ databases">
        <authorList>
            <person name="Talla V."/>
            <person name="Backstrom N."/>
        </authorList>
    </citation>
    <scope>NUCLEOTIDE SEQUENCE [LARGE SCALE GENOMIC DNA]</scope>
</reference>
<keyword evidence="1" id="KW-0472">Membrane</keyword>
<evidence type="ECO:0000313" key="3">
    <source>
        <dbReference type="Proteomes" id="UP000324832"/>
    </source>
</evidence>
<feature type="transmembrane region" description="Helical" evidence="1">
    <location>
        <begin position="85"/>
        <end position="110"/>
    </location>
</feature>
<evidence type="ECO:0000313" key="2">
    <source>
        <dbReference type="EMBL" id="VVD00418.1"/>
    </source>
</evidence>
<gene>
    <name evidence="2" type="ORF">LSINAPIS_LOCUS11058</name>
</gene>
<protein>
    <submittedName>
        <fullName evidence="2">Uncharacterized protein</fullName>
    </submittedName>
</protein>
<organism evidence="2 3">
    <name type="scientific">Leptidea sinapis</name>
    <dbReference type="NCBI Taxonomy" id="189913"/>
    <lineage>
        <taxon>Eukaryota</taxon>
        <taxon>Metazoa</taxon>
        <taxon>Ecdysozoa</taxon>
        <taxon>Arthropoda</taxon>
        <taxon>Hexapoda</taxon>
        <taxon>Insecta</taxon>
        <taxon>Pterygota</taxon>
        <taxon>Neoptera</taxon>
        <taxon>Endopterygota</taxon>
        <taxon>Lepidoptera</taxon>
        <taxon>Glossata</taxon>
        <taxon>Ditrysia</taxon>
        <taxon>Papilionoidea</taxon>
        <taxon>Pieridae</taxon>
        <taxon>Dismorphiinae</taxon>
        <taxon>Leptidea</taxon>
    </lineage>
</organism>
<dbReference type="EMBL" id="FZQP02004690">
    <property type="protein sequence ID" value="VVD00418.1"/>
    <property type="molecule type" value="Genomic_DNA"/>
</dbReference>
<dbReference type="AlphaFoldDB" id="A0A5E4QPZ6"/>
<sequence>MENLSFLTICDDGSCCCLSSRWSVAIISIISLVACILDVASNDSTEQCCIARAHVVSLRCYLLSLFQMANTLLLLGSIVENALLLQIYLWYALAFIMIGFVVVILEFLYLPVPPPGGHLSKTDRYE</sequence>
<keyword evidence="1" id="KW-0812">Transmembrane</keyword>
<accession>A0A5E4QPZ6</accession>
<keyword evidence="1" id="KW-1133">Transmembrane helix</keyword>
<proteinExistence type="predicted"/>
<feature type="transmembrane region" description="Helical" evidence="1">
    <location>
        <begin position="20"/>
        <end position="40"/>
    </location>
</feature>
<dbReference type="Proteomes" id="UP000324832">
    <property type="component" value="Unassembled WGS sequence"/>
</dbReference>